<dbReference type="AlphaFoldDB" id="A0A0S3R980"/>
<keyword evidence="2" id="KW-1185">Reference proteome</keyword>
<dbReference type="EMBL" id="AP015034">
    <property type="protein sequence ID" value="BAT77021.1"/>
    <property type="molecule type" value="Genomic_DNA"/>
</dbReference>
<accession>A0A0S3R980</accession>
<reference evidence="1 2" key="1">
    <citation type="journal article" date="2015" name="Sci. Rep.">
        <title>The power of single molecule real-time sequencing technology in the de novo assembly of a eukaryotic genome.</title>
        <authorList>
            <person name="Sakai H."/>
            <person name="Naito K."/>
            <person name="Ogiso-Tanaka E."/>
            <person name="Takahashi Y."/>
            <person name="Iseki K."/>
            <person name="Muto C."/>
            <person name="Satou K."/>
            <person name="Teruya K."/>
            <person name="Shiroma A."/>
            <person name="Shimoji M."/>
            <person name="Hirano T."/>
            <person name="Itoh T."/>
            <person name="Kaga A."/>
            <person name="Tomooka N."/>
        </authorList>
    </citation>
    <scope>NUCLEOTIDE SEQUENCE [LARGE SCALE GENOMIC DNA]</scope>
    <source>
        <strain evidence="2">cv. Shumari</strain>
    </source>
</reference>
<dbReference type="Proteomes" id="UP000291084">
    <property type="component" value="Chromosome 1"/>
</dbReference>
<organism evidence="1 2">
    <name type="scientific">Vigna angularis var. angularis</name>
    <dbReference type="NCBI Taxonomy" id="157739"/>
    <lineage>
        <taxon>Eukaryota</taxon>
        <taxon>Viridiplantae</taxon>
        <taxon>Streptophyta</taxon>
        <taxon>Embryophyta</taxon>
        <taxon>Tracheophyta</taxon>
        <taxon>Spermatophyta</taxon>
        <taxon>Magnoliopsida</taxon>
        <taxon>eudicotyledons</taxon>
        <taxon>Gunneridae</taxon>
        <taxon>Pentapetalae</taxon>
        <taxon>rosids</taxon>
        <taxon>fabids</taxon>
        <taxon>Fabales</taxon>
        <taxon>Fabaceae</taxon>
        <taxon>Papilionoideae</taxon>
        <taxon>50 kb inversion clade</taxon>
        <taxon>NPAAA clade</taxon>
        <taxon>indigoferoid/millettioid clade</taxon>
        <taxon>Phaseoleae</taxon>
        <taxon>Vigna</taxon>
    </lineage>
</organism>
<sequence length="84" mass="9373">MPNYSVFHKSMHQSSSPGSYILCYGASNHMSNNKNPLSHIRKKLDASDHELQFKGEVLNIEDAALVDASFSTCIIYMIGLKINL</sequence>
<protein>
    <submittedName>
        <fullName evidence="1">Uncharacterized protein</fullName>
    </submittedName>
</protein>
<name>A0A0S3R980_PHAAN</name>
<evidence type="ECO:0000313" key="1">
    <source>
        <dbReference type="EMBL" id="BAT77021.1"/>
    </source>
</evidence>
<gene>
    <name evidence="1" type="primary">Vigan.01G509900</name>
    <name evidence="1" type="ORF">VIGAN_01509900</name>
</gene>
<proteinExistence type="predicted"/>
<evidence type="ECO:0000313" key="2">
    <source>
        <dbReference type="Proteomes" id="UP000291084"/>
    </source>
</evidence>